<evidence type="ECO:0000256" key="1">
    <source>
        <dbReference type="ARBA" id="ARBA00023152"/>
    </source>
</evidence>
<proteinExistence type="inferred from homology"/>
<protein>
    <submittedName>
        <fullName evidence="4">Phosphoglycerate mutase-like protein</fullName>
    </submittedName>
</protein>
<name>A0AAV8E0E1_9POAL</name>
<organism evidence="4 6">
    <name type="scientific">Rhynchospora pubera</name>
    <dbReference type="NCBI Taxonomy" id="906938"/>
    <lineage>
        <taxon>Eukaryota</taxon>
        <taxon>Viridiplantae</taxon>
        <taxon>Streptophyta</taxon>
        <taxon>Embryophyta</taxon>
        <taxon>Tracheophyta</taxon>
        <taxon>Spermatophyta</taxon>
        <taxon>Magnoliopsida</taxon>
        <taxon>Liliopsida</taxon>
        <taxon>Poales</taxon>
        <taxon>Cyperaceae</taxon>
        <taxon>Cyperoideae</taxon>
        <taxon>Rhynchosporeae</taxon>
        <taxon>Rhynchospora</taxon>
    </lineage>
</organism>
<keyword evidence="2" id="KW-0413">Isomerase</keyword>
<dbReference type="Pfam" id="PF00300">
    <property type="entry name" value="His_Phos_1"/>
    <property type="match status" value="1"/>
</dbReference>
<gene>
    <name evidence="5" type="ORF">LUZ62_038384</name>
    <name evidence="4" type="ORF">LUZ62_056108</name>
</gene>
<keyword evidence="1" id="KW-0324">Glycolysis</keyword>
<dbReference type="InterPro" id="IPR050275">
    <property type="entry name" value="PGM_Phosphatase"/>
</dbReference>
<dbReference type="InterPro" id="IPR029033">
    <property type="entry name" value="His_PPase_superfam"/>
</dbReference>
<evidence type="ECO:0000313" key="4">
    <source>
        <dbReference type="EMBL" id="KAJ4771851.1"/>
    </source>
</evidence>
<dbReference type="Gene3D" id="3.40.50.1240">
    <property type="entry name" value="Phosphoglycerate mutase-like"/>
    <property type="match status" value="1"/>
</dbReference>
<dbReference type="SMART" id="SM00855">
    <property type="entry name" value="PGAM"/>
    <property type="match status" value="1"/>
</dbReference>
<dbReference type="SUPFAM" id="SSF53254">
    <property type="entry name" value="Phosphoglycerate mutase-like"/>
    <property type="match status" value="1"/>
</dbReference>
<dbReference type="InterPro" id="IPR001345">
    <property type="entry name" value="PG/BPGM_mutase_AS"/>
</dbReference>
<dbReference type="PANTHER" id="PTHR48100">
    <property type="entry name" value="BROAD-SPECIFICITY PHOSPHATASE YOR283W-RELATED"/>
    <property type="match status" value="1"/>
</dbReference>
<dbReference type="CDD" id="cd07067">
    <property type="entry name" value="HP_PGM_like"/>
    <property type="match status" value="1"/>
</dbReference>
<dbReference type="InterPro" id="IPR013078">
    <property type="entry name" value="His_Pase_superF_clade-1"/>
</dbReference>
<dbReference type="EMBL" id="JAMFTS010000002">
    <property type="protein sequence ID" value="KAJ4787138.1"/>
    <property type="molecule type" value="Genomic_DNA"/>
</dbReference>
<accession>A0AAV8E0E1</accession>
<dbReference type="Proteomes" id="UP001140206">
    <property type="component" value="Chromosome 2"/>
</dbReference>
<dbReference type="GO" id="GO:0016791">
    <property type="term" value="F:phosphatase activity"/>
    <property type="evidence" value="ECO:0007669"/>
    <property type="project" value="TreeGrafter"/>
</dbReference>
<keyword evidence="6" id="KW-1185">Reference proteome</keyword>
<dbReference type="AlphaFoldDB" id="A0AAV8E0E1"/>
<reference evidence="4" key="1">
    <citation type="submission" date="2022-08" db="EMBL/GenBank/DDBJ databases">
        <authorList>
            <person name="Marques A."/>
        </authorList>
    </citation>
    <scope>NUCLEOTIDE SEQUENCE</scope>
    <source>
        <strain evidence="4">RhyPub2mFocal</strain>
        <tissue evidence="4">Leaves</tissue>
    </source>
</reference>
<evidence type="ECO:0000256" key="2">
    <source>
        <dbReference type="ARBA" id="ARBA00023235"/>
    </source>
</evidence>
<dbReference type="GO" id="GO:0005737">
    <property type="term" value="C:cytoplasm"/>
    <property type="evidence" value="ECO:0007669"/>
    <property type="project" value="TreeGrafter"/>
</dbReference>
<dbReference type="PANTHER" id="PTHR48100:SF1">
    <property type="entry name" value="HISTIDINE PHOSPHATASE FAMILY PROTEIN-RELATED"/>
    <property type="match status" value="1"/>
</dbReference>
<evidence type="ECO:0000313" key="6">
    <source>
        <dbReference type="Proteomes" id="UP001140206"/>
    </source>
</evidence>
<evidence type="ECO:0000313" key="5">
    <source>
        <dbReference type="EMBL" id="KAJ4787138.1"/>
    </source>
</evidence>
<dbReference type="Proteomes" id="UP001140206">
    <property type="component" value="Chromosome 3"/>
</dbReference>
<dbReference type="PROSITE" id="PS00175">
    <property type="entry name" value="PG_MUTASE"/>
    <property type="match status" value="1"/>
</dbReference>
<comment type="similarity">
    <text evidence="3">Belongs to the phosphoglycerate mutase family.</text>
</comment>
<comment type="caution">
    <text evidence="4">The sequence shown here is derived from an EMBL/GenBank/DDBJ whole genome shotgun (WGS) entry which is preliminary data.</text>
</comment>
<sequence>MEGGIADPAGLALYPSHRCKTLYLIRHGQAVHNVAGEKNHKAYSFPEFFDAQLSPLGWDQVGNLRKHVNACGLAKKIELVVVSPLLRTMQTAVGVFGGEKFTNTSSSQTAVGSRHTISSSTSPPFIEVEYCQERMIPPFIAVEYCRERMGRNACDKRRSITEYSALFPEIDFSEIENDEDVYWKPDSRETDEQLAARGVTFLKWLWSRTEKEIAVVTHSAFLLETLRLFGNDTHPSIKTNEISHPFSNCELRSMVLIDTNMLGSDAPIANYP</sequence>
<evidence type="ECO:0000256" key="3">
    <source>
        <dbReference type="ARBA" id="ARBA00038362"/>
    </source>
</evidence>
<dbReference type="EMBL" id="JAMFTS010000003">
    <property type="protein sequence ID" value="KAJ4771851.1"/>
    <property type="molecule type" value="Genomic_DNA"/>
</dbReference>